<comment type="caution">
    <text evidence="2">The sequence shown here is derived from an EMBL/GenBank/DDBJ whole genome shotgun (WGS) entry which is preliminary data.</text>
</comment>
<feature type="compositionally biased region" description="Low complexity" evidence="1">
    <location>
        <begin position="175"/>
        <end position="188"/>
    </location>
</feature>
<accession>A0A179GR04</accession>
<reference evidence="2 3" key="1">
    <citation type="submission" date="2016-01" db="EMBL/GenBank/DDBJ databases">
        <title>Biosynthesis of antibiotic leucinostatins and their inhibition on Phytophthora in bio-control Purpureocillium lilacinum.</title>
        <authorList>
            <person name="Wang G."/>
            <person name="Liu Z."/>
            <person name="Lin R."/>
            <person name="Li E."/>
            <person name="Mao Z."/>
            <person name="Ling J."/>
            <person name="Yin W."/>
            <person name="Xie B."/>
        </authorList>
    </citation>
    <scope>NUCLEOTIDE SEQUENCE [LARGE SCALE GENOMIC DNA]</scope>
    <source>
        <strain evidence="2">PLBJ-1</strain>
    </source>
</reference>
<gene>
    <name evidence="2" type="ORF">VFPBJ_05899</name>
</gene>
<evidence type="ECO:0000256" key="1">
    <source>
        <dbReference type="SAM" id="MobiDB-lite"/>
    </source>
</evidence>
<sequence length="197" mass="20950">MEGIGNMRQSMSLLAHIAQSPDAGNLGLVTRDDAERLRLMNFRVLGTRSRLSAKGKKGLTERPCRQHTSNSEWVRCAPPSIPVSQLTSNPHLRRTTASIFLPECNDPVAARNHRRHEQRRASRAARDPHRRVAMGVLPLPARAAAGAAVATPVPARSQRPQTHLRLDATEGGGASSATANAGAGRAASVDGADPGAL</sequence>
<protein>
    <submittedName>
        <fullName evidence="2">Uncharacterized protein</fullName>
    </submittedName>
</protein>
<name>A0A179GR04_PURLI</name>
<dbReference type="AlphaFoldDB" id="A0A179GR04"/>
<organism evidence="2 3">
    <name type="scientific">Purpureocillium lilacinum</name>
    <name type="common">Paecilomyces lilacinus</name>
    <dbReference type="NCBI Taxonomy" id="33203"/>
    <lineage>
        <taxon>Eukaryota</taxon>
        <taxon>Fungi</taxon>
        <taxon>Dikarya</taxon>
        <taxon>Ascomycota</taxon>
        <taxon>Pezizomycotina</taxon>
        <taxon>Sordariomycetes</taxon>
        <taxon>Hypocreomycetidae</taxon>
        <taxon>Hypocreales</taxon>
        <taxon>Ophiocordycipitaceae</taxon>
        <taxon>Purpureocillium</taxon>
    </lineage>
</organism>
<dbReference type="EMBL" id="LSBH01000004">
    <property type="protein sequence ID" value="OAQ80314.1"/>
    <property type="molecule type" value="Genomic_DNA"/>
</dbReference>
<proteinExistence type="predicted"/>
<dbReference type="Proteomes" id="UP000078240">
    <property type="component" value="Unassembled WGS sequence"/>
</dbReference>
<feature type="region of interest" description="Disordered" evidence="1">
    <location>
        <begin position="167"/>
        <end position="197"/>
    </location>
</feature>
<evidence type="ECO:0000313" key="3">
    <source>
        <dbReference type="Proteomes" id="UP000078240"/>
    </source>
</evidence>
<evidence type="ECO:0000313" key="2">
    <source>
        <dbReference type="EMBL" id="OAQ80314.1"/>
    </source>
</evidence>